<dbReference type="Pfam" id="PF10198">
    <property type="entry name" value="Ada3"/>
    <property type="match status" value="1"/>
</dbReference>
<feature type="region of interest" description="Disordered" evidence="7">
    <location>
        <begin position="141"/>
        <end position="161"/>
    </location>
</feature>
<comment type="caution">
    <text evidence="8">The sequence shown here is derived from an EMBL/GenBank/DDBJ whole genome shotgun (WGS) entry which is preliminary data.</text>
</comment>
<keyword evidence="9" id="KW-1185">Reference proteome</keyword>
<sequence>MITDSSLDSASTPKSIIEQPPQVSVEPSPHSFYKLRPYKERPKPNFDFANSPNPEELKKYLGVSYYPQVDLSKDMPGVPPMEDFSKAKAMNPVAQQTFQASIDPYFRQFTEEDLGWLRDRGDQITPYIVPELGPHYTETWDDEDFLRNSPPPSHSNQARGSIEQLTDEKLETDDIGVGPLTSRILSALLEDDKENGEINPDWRIPNIKADYPQLEERNIDWTHPEDDEISATLRSLQSQLRRVEKINSSHKSSLEAVTRDQMAYQEYSNLLESLEKEIEQSFLKRTRSIKSKKKKPGPGVPRSGVGEGIKCLVERRKRWMATLGPVFRPIEKYTRVPEDGKFTEGEF</sequence>
<comment type="subcellular location">
    <subcellularLocation>
        <location evidence="1">Nucleus</location>
    </subcellularLocation>
</comment>
<evidence type="ECO:0000256" key="7">
    <source>
        <dbReference type="SAM" id="MobiDB-lite"/>
    </source>
</evidence>
<dbReference type="STRING" id="1198029.A0A1U7LNT0"/>
<evidence type="ECO:0000256" key="3">
    <source>
        <dbReference type="ARBA" id="ARBA00023015"/>
    </source>
</evidence>
<dbReference type="AlphaFoldDB" id="A0A1U7LNT0"/>
<evidence type="ECO:0000256" key="4">
    <source>
        <dbReference type="ARBA" id="ARBA00023163"/>
    </source>
</evidence>
<evidence type="ECO:0000313" key="9">
    <source>
        <dbReference type="Proteomes" id="UP000186594"/>
    </source>
</evidence>
<keyword evidence="5" id="KW-0539">Nucleus</keyword>
<evidence type="ECO:0000256" key="1">
    <source>
        <dbReference type="ARBA" id="ARBA00004123"/>
    </source>
</evidence>
<dbReference type="Proteomes" id="UP000186594">
    <property type="component" value="Unassembled WGS sequence"/>
</dbReference>
<dbReference type="GO" id="GO:0006357">
    <property type="term" value="P:regulation of transcription by RNA polymerase II"/>
    <property type="evidence" value="ECO:0007669"/>
    <property type="project" value="TreeGrafter"/>
</dbReference>
<keyword evidence="6" id="KW-0175">Coiled coil</keyword>
<name>A0A1U7LNT0_NEOID</name>
<evidence type="ECO:0000256" key="2">
    <source>
        <dbReference type="ARBA" id="ARBA00005330"/>
    </source>
</evidence>
<evidence type="ECO:0000256" key="5">
    <source>
        <dbReference type="ARBA" id="ARBA00023242"/>
    </source>
</evidence>
<dbReference type="GO" id="GO:0000124">
    <property type="term" value="C:SAGA complex"/>
    <property type="evidence" value="ECO:0007669"/>
    <property type="project" value="TreeGrafter"/>
</dbReference>
<gene>
    <name evidence="8" type="ORF">NEOLI_003561</name>
</gene>
<feature type="region of interest" description="Disordered" evidence="7">
    <location>
        <begin position="1"/>
        <end position="52"/>
    </location>
</feature>
<keyword evidence="3" id="KW-0805">Transcription regulation</keyword>
<dbReference type="PANTHER" id="PTHR13556:SF2">
    <property type="entry name" value="TRANSCRIPTIONAL ADAPTER 3"/>
    <property type="match status" value="1"/>
</dbReference>
<reference evidence="8 9" key="1">
    <citation type="submission" date="2016-04" db="EMBL/GenBank/DDBJ databases">
        <title>Evolutionary innovation and constraint leading to complex multicellularity in the Ascomycota.</title>
        <authorList>
            <person name="Cisse O."/>
            <person name="Nguyen A."/>
            <person name="Hewitt D.A."/>
            <person name="Jedd G."/>
            <person name="Stajich J.E."/>
        </authorList>
    </citation>
    <scope>NUCLEOTIDE SEQUENCE [LARGE SCALE GENOMIC DNA]</scope>
    <source>
        <strain evidence="8 9">DAH-3</strain>
    </source>
</reference>
<dbReference type="InterPro" id="IPR019340">
    <property type="entry name" value="Histone_AcTrfase_su3"/>
</dbReference>
<feature type="coiled-coil region" evidence="6">
    <location>
        <begin position="257"/>
        <end position="284"/>
    </location>
</feature>
<dbReference type="GO" id="GO:0003713">
    <property type="term" value="F:transcription coactivator activity"/>
    <property type="evidence" value="ECO:0007669"/>
    <property type="project" value="TreeGrafter"/>
</dbReference>
<evidence type="ECO:0000256" key="6">
    <source>
        <dbReference type="SAM" id="Coils"/>
    </source>
</evidence>
<dbReference type="GO" id="GO:0005634">
    <property type="term" value="C:nucleus"/>
    <property type="evidence" value="ECO:0007669"/>
    <property type="project" value="UniProtKB-SubCell"/>
</dbReference>
<protein>
    <recommendedName>
        <fullName evidence="10">Chromatin-remodeling complexes subunit ngg1</fullName>
    </recommendedName>
</protein>
<dbReference type="PANTHER" id="PTHR13556">
    <property type="entry name" value="TRANSCRIPTIONAL ADAPTER 3-RELATED"/>
    <property type="match status" value="1"/>
</dbReference>
<evidence type="ECO:0000313" key="8">
    <source>
        <dbReference type="EMBL" id="OLL24181.1"/>
    </source>
</evidence>
<accession>A0A1U7LNT0</accession>
<feature type="compositionally biased region" description="Basic residues" evidence="7">
    <location>
        <begin position="287"/>
        <end position="296"/>
    </location>
</feature>
<feature type="compositionally biased region" description="Polar residues" evidence="7">
    <location>
        <begin position="1"/>
        <end position="14"/>
    </location>
</feature>
<organism evidence="8 9">
    <name type="scientific">Neolecta irregularis (strain DAH-3)</name>
    <dbReference type="NCBI Taxonomy" id="1198029"/>
    <lineage>
        <taxon>Eukaryota</taxon>
        <taxon>Fungi</taxon>
        <taxon>Dikarya</taxon>
        <taxon>Ascomycota</taxon>
        <taxon>Taphrinomycotina</taxon>
        <taxon>Neolectales</taxon>
        <taxon>Neolectaceae</taxon>
        <taxon>Neolecta</taxon>
    </lineage>
</organism>
<comment type="similarity">
    <text evidence="2">Belongs to the NGG1 family.</text>
</comment>
<dbReference type="EMBL" id="LXFE01000943">
    <property type="protein sequence ID" value="OLL24181.1"/>
    <property type="molecule type" value="Genomic_DNA"/>
</dbReference>
<dbReference type="OrthoDB" id="1232at2759"/>
<feature type="region of interest" description="Disordered" evidence="7">
    <location>
        <begin position="287"/>
        <end position="306"/>
    </location>
</feature>
<keyword evidence="4" id="KW-0804">Transcription</keyword>
<proteinExistence type="inferred from homology"/>
<evidence type="ECO:0008006" key="10">
    <source>
        <dbReference type="Google" id="ProtNLM"/>
    </source>
</evidence>
<dbReference type="OMA" id="EERNIDW"/>